<dbReference type="PANTHER" id="PTHR43085">
    <property type="entry name" value="HEXOKINASE FAMILY MEMBER"/>
    <property type="match status" value="1"/>
</dbReference>
<comment type="similarity">
    <text evidence="1 4">Belongs to the carbohydrate kinase PfkB family.</text>
</comment>
<dbReference type="PANTHER" id="PTHR43085:SF54">
    <property type="entry name" value="PUTATIVE-RELATED"/>
    <property type="match status" value="1"/>
</dbReference>
<dbReference type="AlphaFoldDB" id="A0A3N2S8R8"/>
<evidence type="ECO:0000256" key="4">
    <source>
        <dbReference type="RuleBase" id="RU003704"/>
    </source>
</evidence>
<dbReference type="Gene3D" id="3.40.1190.20">
    <property type="match status" value="1"/>
</dbReference>
<protein>
    <submittedName>
        <fullName evidence="6">Carbohydrate kinase</fullName>
    </submittedName>
</protein>
<evidence type="ECO:0000313" key="6">
    <source>
        <dbReference type="EMBL" id="ROU15961.1"/>
    </source>
</evidence>
<comment type="caution">
    <text evidence="6">The sequence shown here is derived from an EMBL/GenBank/DDBJ whole genome shotgun (WGS) entry which is preliminary data.</text>
</comment>
<dbReference type="OrthoDB" id="9795789at2"/>
<evidence type="ECO:0000313" key="7">
    <source>
        <dbReference type="Proteomes" id="UP000268051"/>
    </source>
</evidence>
<name>A0A3N2S8R8_9ENTR</name>
<dbReference type="PROSITE" id="PS00584">
    <property type="entry name" value="PFKB_KINASES_2"/>
    <property type="match status" value="1"/>
</dbReference>
<dbReference type="Pfam" id="PF00294">
    <property type="entry name" value="PfkB"/>
    <property type="match status" value="1"/>
</dbReference>
<gene>
    <name evidence="6" type="ORF">EB837_06510</name>
</gene>
<dbReference type="CDD" id="cd01167">
    <property type="entry name" value="bac_FRK"/>
    <property type="match status" value="1"/>
</dbReference>
<dbReference type="InterPro" id="IPR050306">
    <property type="entry name" value="PfkB_Carbo_kinase"/>
</dbReference>
<dbReference type="GO" id="GO:0006000">
    <property type="term" value="P:fructose metabolic process"/>
    <property type="evidence" value="ECO:0007669"/>
    <property type="project" value="UniProtKB-ARBA"/>
</dbReference>
<dbReference type="Proteomes" id="UP000268051">
    <property type="component" value="Unassembled WGS sequence"/>
</dbReference>
<dbReference type="PROSITE" id="PS00583">
    <property type="entry name" value="PFKB_KINASES_1"/>
    <property type="match status" value="1"/>
</dbReference>
<evidence type="ECO:0000259" key="5">
    <source>
        <dbReference type="Pfam" id="PF00294"/>
    </source>
</evidence>
<organism evidence="6 7">
    <name type="scientific">Kluyvera ascorbata</name>
    <dbReference type="NCBI Taxonomy" id="51288"/>
    <lineage>
        <taxon>Bacteria</taxon>
        <taxon>Pseudomonadati</taxon>
        <taxon>Pseudomonadota</taxon>
        <taxon>Gammaproteobacteria</taxon>
        <taxon>Enterobacterales</taxon>
        <taxon>Enterobacteriaceae</taxon>
        <taxon>Kluyvera</taxon>
    </lineage>
</organism>
<proteinExistence type="inferred from homology"/>
<reference evidence="6 7" key="1">
    <citation type="submission" date="2018-10" db="EMBL/GenBank/DDBJ databases">
        <title>Horizontal transference of carbapenem resistance between Klebsiella pneumoniae and Kluyvera ascorbata during abdominal infection: a case report.</title>
        <authorList>
            <person name="Raro O.H.F."/>
            <person name="Lima-Morales D."/>
            <person name="Barth A.L."/>
            <person name="Paim T.G.S."/>
            <person name="Mott M.P."/>
            <person name="Riche C.V.W."/>
            <person name="Teixeira U.F."/>
            <person name="Waechter F."/>
            <person name="Dias C.A.G."/>
        </authorList>
    </citation>
    <scope>NUCLEOTIDE SEQUENCE [LARGE SCALE GENOMIC DNA]</scope>
    <source>
        <strain evidence="6 7">OT2</strain>
    </source>
</reference>
<keyword evidence="2 4" id="KW-0808">Transferase</keyword>
<feature type="domain" description="Carbohydrate kinase PfkB" evidence="5">
    <location>
        <begin position="5"/>
        <end position="309"/>
    </location>
</feature>
<accession>A0A3N2S8R8</accession>
<dbReference type="InterPro" id="IPR029056">
    <property type="entry name" value="Ribokinase-like"/>
</dbReference>
<dbReference type="PRINTS" id="PR00990">
    <property type="entry name" value="RIBOKINASE"/>
</dbReference>
<dbReference type="SUPFAM" id="SSF53613">
    <property type="entry name" value="Ribokinase-like"/>
    <property type="match status" value="1"/>
</dbReference>
<dbReference type="InterPro" id="IPR002173">
    <property type="entry name" value="Carboh/pur_kinase_PfkB_CS"/>
</dbReference>
<dbReference type="GO" id="GO:0008865">
    <property type="term" value="F:fructokinase activity"/>
    <property type="evidence" value="ECO:0007669"/>
    <property type="project" value="UniProtKB-ARBA"/>
</dbReference>
<dbReference type="InterPro" id="IPR002139">
    <property type="entry name" value="Ribo/fructo_kinase"/>
</dbReference>
<sequence length="323" mass="35209">MNGGKIACVGELLIDFVCTDIAISLAQGEHFIKKAGGAPANVAIAINRCGGQAKLAAKVGNDPFGDFLLQTLQPDGIDLSAVSRSVMPTTLAFVALQQDGERDFSFCRGADGELCWEDIPADFLAGIDIVHFGAATGLMDGKLYTTYQRLLQEAHERGLRISFDPNYRQDLWGHNPQEFIARCQPWFHLADIVKVSEEELQLITGEKSHEQGCQYLHDQGIRYVTVTCGNQGTWVSHQSGIQELVPSIPVKAIDSTGAGDAFIGALLQQLAQPECQFANPQHILRAVRWANICGALTCSHFGAIDGIPHADEIETRYRALFDV</sequence>
<evidence type="ECO:0000256" key="3">
    <source>
        <dbReference type="ARBA" id="ARBA00022777"/>
    </source>
</evidence>
<evidence type="ECO:0000256" key="2">
    <source>
        <dbReference type="ARBA" id="ARBA00022679"/>
    </source>
</evidence>
<dbReference type="EMBL" id="RHFN01000005">
    <property type="protein sequence ID" value="ROU15961.1"/>
    <property type="molecule type" value="Genomic_DNA"/>
</dbReference>
<keyword evidence="3 4" id="KW-0418">Kinase</keyword>
<dbReference type="RefSeq" id="WP_123650732.1">
    <property type="nucleotide sequence ID" value="NZ_RHFN01000005.1"/>
</dbReference>
<evidence type="ECO:0000256" key="1">
    <source>
        <dbReference type="ARBA" id="ARBA00010688"/>
    </source>
</evidence>
<dbReference type="InterPro" id="IPR011611">
    <property type="entry name" value="PfkB_dom"/>
</dbReference>